<reference evidence="2 3" key="1">
    <citation type="submission" date="2018-10" db="EMBL/GenBank/DDBJ databases">
        <title>Isolation from soil.</title>
        <authorList>
            <person name="Hu J."/>
        </authorList>
    </citation>
    <scope>NUCLEOTIDE SEQUENCE [LARGE SCALE GENOMIC DNA]</scope>
    <source>
        <strain evidence="2 3">NEAU-Ht49</strain>
    </source>
</reference>
<sequence length="120" mass="12229">MGIGLAVLTTITLVGWIAAPRTAFGHGLPGVFRTAVNFWLVSHHAGFSVGGGRVGLLPLGVLLIPGALLYRTGGWMIRRALPKDAAGRPVVTAPEDARRAVVGAAVALAVPYAALAGLLA</sequence>
<feature type="transmembrane region" description="Helical" evidence="1">
    <location>
        <begin position="49"/>
        <end position="70"/>
    </location>
</feature>
<keyword evidence="1" id="KW-0472">Membrane</keyword>
<name>A0A3M2LEM5_9ACTN</name>
<dbReference type="EMBL" id="RFFG01000153">
    <property type="protein sequence ID" value="RMI35989.1"/>
    <property type="molecule type" value="Genomic_DNA"/>
</dbReference>
<keyword evidence="1" id="KW-0812">Transmembrane</keyword>
<keyword evidence="1" id="KW-1133">Transmembrane helix</keyword>
<dbReference type="InterPro" id="IPR045931">
    <property type="entry name" value="DUF6350"/>
</dbReference>
<accession>A0A3M2LEM5</accession>
<proteinExistence type="predicted"/>
<feature type="non-terminal residue" evidence="2">
    <location>
        <position position="120"/>
    </location>
</feature>
<evidence type="ECO:0000313" key="2">
    <source>
        <dbReference type="EMBL" id="RMI35989.1"/>
    </source>
</evidence>
<evidence type="ECO:0000256" key="1">
    <source>
        <dbReference type="SAM" id="Phobius"/>
    </source>
</evidence>
<dbReference type="Pfam" id="PF19877">
    <property type="entry name" value="DUF6350"/>
    <property type="match status" value="1"/>
</dbReference>
<dbReference type="AlphaFoldDB" id="A0A3M2LEM5"/>
<dbReference type="Proteomes" id="UP000282674">
    <property type="component" value="Unassembled WGS sequence"/>
</dbReference>
<evidence type="ECO:0000313" key="3">
    <source>
        <dbReference type="Proteomes" id="UP000282674"/>
    </source>
</evidence>
<comment type="caution">
    <text evidence="2">The sequence shown here is derived from an EMBL/GenBank/DDBJ whole genome shotgun (WGS) entry which is preliminary data.</text>
</comment>
<gene>
    <name evidence="2" type="ORF">EBO15_39815</name>
</gene>
<feature type="transmembrane region" description="Helical" evidence="1">
    <location>
        <begin position="100"/>
        <end position="119"/>
    </location>
</feature>
<protein>
    <submittedName>
        <fullName evidence="2">Uncharacterized protein</fullName>
    </submittedName>
</protein>
<keyword evidence="3" id="KW-1185">Reference proteome</keyword>
<organism evidence="2 3">
    <name type="scientific">Actinomadura harenae</name>
    <dbReference type="NCBI Taxonomy" id="2483351"/>
    <lineage>
        <taxon>Bacteria</taxon>
        <taxon>Bacillati</taxon>
        <taxon>Actinomycetota</taxon>
        <taxon>Actinomycetes</taxon>
        <taxon>Streptosporangiales</taxon>
        <taxon>Thermomonosporaceae</taxon>
        <taxon>Actinomadura</taxon>
    </lineage>
</organism>